<dbReference type="InterPro" id="IPR013968">
    <property type="entry name" value="PKS_KR"/>
</dbReference>
<dbReference type="SMART" id="SM00822">
    <property type="entry name" value="PKS_KR"/>
    <property type="match status" value="1"/>
</dbReference>
<dbReference type="InterPro" id="IPR057326">
    <property type="entry name" value="KR_dom"/>
</dbReference>
<evidence type="ECO:0000259" key="6">
    <source>
        <dbReference type="SMART" id="SM00822"/>
    </source>
</evidence>
<dbReference type="SUPFAM" id="SSF52777">
    <property type="entry name" value="CoA-dependent acyltransferases"/>
    <property type="match status" value="2"/>
</dbReference>
<dbReference type="Gene3D" id="3.30.559.30">
    <property type="entry name" value="Nonribosomal peptide synthetase, condensation domain"/>
    <property type="match status" value="1"/>
</dbReference>
<dbReference type="InterPro" id="IPR006162">
    <property type="entry name" value="Ppantetheine_attach_site"/>
</dbReference>
<reference evidence="8 9" key="1">
    <citation type="submission" date="2023-01" db="EMBL/GenBank/DDBJ databases">
        <title>Analysis of 21 Apiospora genomes using comparative genomics revels a genus with tremendous synthesis potential of carbohydrate active enzymes and secondary metabolites.</title>
        <authorList>
            <person name="Sorensen T."/>
        </authorList>
    </citation>
    <scope>NUCLEOTIDE SEQUENCE [LARGE SCALE GENOMIC DNA]</scope>
    <source>
        <strain evidence="8 9">CBS 24483</strain>
    </source>
</reference>
<dbReference type="InterPro" id="IPR036291">
    <property type="entry name" value="NAD(P)-bd_dom_sf"/>
</dbReference>
<gene>
    <name evidence="8" type="ORF">PG986_010589</name>
</gene>
<evidence type="ECO:0000256" key="3">
    <source>
        <dbReference type="ARBA" id="ARBA00022598"/>
    </source>
</evidence>
<dbReference type="Gene3D" id="3.40.50.720">
    <property type="entry name" value="NAD(P)-binding Rossmann-like Domain"/>
    <property type="match status" value="1"/>
</dbReference>
<evidence type="ECO:0000256" key="1">
    <source>
        <dbReference type="ARBA" id="ARBA00022450"/>
    </source>
</evidence>
<feature type="compositionally biased region" description="Polar residues" evidence="5">
    <location>
        <begin position="282"/>
        <end position="291"/>
    </location>
</feature>
<dbReference type="InterPro" id="IPR001242">
    <property type="entry name" value="Condensation_dom"/>
</dbReference>
<keyword evidence="4" id="KW-0560">Oxidoreductase</keyword>
<dbReference type="InterPro" id="IPR042099">
    <property type="entry name" value="ANL_N_sf"/>
</dbReference>
<evidence type="ECO:0000313" key="9">
    <source>
        <dbReference type="Proteomes" id="UP001391051"/>
    </source>
</evidence>
<dbReference type="Pfam" id="PF00668">
    <property type="entry name" value="Condensation"/>
    <property type="match status" value="1"/>
</dbReference>
<proteinExistence type="predicted"/>
<accession>A0ABR1Q3X0</accession>
<evidence type="ECO:0000256" key="4">
    <source>
        <dbReference type="ARBA" id="ARBA00023002"/>
    </source>
</evidence>
<keyword evidence="2" id="KW-0597">Phosphoprotein</keyword>
<evidence type="ECO:0008006" key="10">
    <source>
        <dbReference type="Google" id="ProtNLM"/>
    </source>
</evidence>
<dbReference type="SUPFAM" id="SSF51735">
    <property type="entry name" value="NAD(P)-binding Rossmann-fold domains"/>
    <property type="match status" value="1"/>
</dbReference>
<evidence type="ECO:0000256" key="2">
    <source>
        <dbReference type="ARBA" id="ARBA00022553"/>
    </source>
</evidence>
<protein>
    <recommendedName>
        <fullName evidence="10">Carrier domain-containing protein</fullName>
    </recommendedName>
</protein>
<dbReference type="PROSITE" id="PS00455">
    <property type="entry name" value="AMP_BINDING"/>
    <property type="match status" value="1"/>
</dbReference>
<dbReference type="PANTHER" id="PTHR45527">
    <property type="entry name" value="NONRIBOSOMAL PEPTIDE SYNTHETASE"/>
    <property type="match status" value="1"/>
</dbReference>
<dbReference type="Pfam" id="PF08659">
    <property type="entry name" value="KR"/>
    <property type="match status" value="1"/>
</dbReference>
<name>A0ABR1Q3X0_9PEZI</name>
<dbReference type="InterPro" id="IPR020845">
    <property type="entry name" value="AMP-binding_CS"/>
</dbReference>
<dbReference type="Gene3D" id="3.40.50.12780">
    <property type="entry name" value="N-terminal domain of ligase-like"/>
    <property type="match status" value="1"/>
</dbReference>
<evidence type="ECO:0000259" key="7">
    <source>
        <dbReference type="SMART" id="SM00823"/>
    </source>
</evidence>
<keyword evidence="1" id="KW-0596">Phosphopantetheine</keyword>
<dbReference type="Gene3D" id="3.30.559.10">
    <property type="entry name" value="Chloramphenicol acetyltransferase-like domain"/>
    <property type="match status" value="1"/>
</dbReference>
<dbReference type="Pfam" id="PF00501">
    <property type="entry name" value="AMP-binding"/>
    <property type="match status" value="1"/>
</dbReference>
<keyword evidence="3" id="KW-0436">Ligase</keyword>
<dbReference type="Proteomes" id="UP001391051">
    <property type="component" value="Unassembled WGS sequence"/>
</dbReference>
<dbReference type="SUPFAM" id="SSF47336">
    <property type="entry name" value="ACP-like"/>
    <property type="match status" value="1"/>
</dbReference>
<dbReference type="InterPro" id="IPR036736">
    <property type="entry name" value="ACP-like_sf"/>
</dbReference>
<dbReference type="PANTHER" id="PTHR45527:SF1">
    <property type="entry name" value="FATTY ACID SYNTHASE"/>
    <property type="match status" value="1"/>
</dbReference>
<dbReference type="SMART" id="SM00823">
    <property type="entry name" value="PKS_PP"/>
    <property type="match status" value="1"/>
</dbReference>
<dbReference type="RefSeq" id="XP_066696302.1">
    <property type="nucleotide sequence ID" value="XM_066846811.1"/>
</dbReference>
<dbReference type="SUPFAM" id="SSF56801">
    <property type="entry name" value="Acetyl-CoA synthetase-like"/>
    <property type="match status" value="1"/>
</dbReference>
<sequence>MGLDVFQNVTRPKVDGSIHLDNLFRNDPLEFFVFFSSLAADIGSPGQSAYVAANAFMISLAEQRRSRGLAASAINIGPIIGAGYITQNQITSMSAKSLGMVHMSESDFHQLFAEAVVAGRPGSDSPVEIITGTRLVRTDEKEGHASTGKAPKESLQALLYKATSQNVVHKLVKDAVLGKLETLLELDAGAMDDAALVSTRLDELGLDSLMATEIRAWLLQLDVNYPVLKILSGISVYKLVEDTVESIPSSLIPQVKGLQNPFIAVERELVSSQPHSKRQESEMTPDTATFNSLSDDTTISISTPYSSLSEAESQALLASLNIAGSWRVTGPLDPARLQRAIEVVSQRHESLRTCIQTTGGNVVQSTMEASTSQLISSDVIGETPKNAGIVRALTGVQKHHFDLENGETLRLALLCFSPTDHCLIIGTSHLVMDGLSIHTFLTDLLETYNEVETSPTIFQYSEYVLGQRRSLGSEEFQKMFQFWQAHYPDFPPPLPVLNVSSVKARASLATYNDDKAEVLVSPNIKTQIQAVCRRCRVTPFHFYLACYRALLLRYTVEDDVVIGVADSNRTAAQVNSIGVYNNVLPLWSHNDVYSKFEDILRKTRSIAYEGLEHSLPFQTLLERQAQRKKLVFGDLTVEPYAGVVSKTGYDLALDINDDPEGDCLVALIARTDLYQKPETEILVKSYEKLLKAFATDPSAPINLPSVYDHAASMMSLGFGQGKLRESQWPETVVHRIDDISRSFPDRAAVEERLGMVTTYGELMHLSSSIARSLIASGAAIGSKVATLQEPTARWVASLLAIMRIGAIYIPLDLSLPWARLVTITNECEPGFLLLDKTSKLEFHRLQRPEMVPIDVSDLDPSSQPAPPNAATAGGQAMILFTSGSSGTPKGIALRHEGLRNWIEPAEEL</sequence>
<feature type="domain" description="Ketoreductase" evidence="6">
    <location>
        <begin position="1"/>
        <end position="82"/>
    </location>
</feature>
<keyword evidence="9" id="KW-1185">Reference proteome</keyword>
<comment type="caution">
    <text evidence="8">The sequence shown here is derived from an EMBL/GenBank/DDBJ whole genome shotgun (WGS) entry which is preliminary data.</text>
</comment>
<dbReference type="PROSITE" id="PS00012">
    <property type="entry name" value="PHOSPHOPANTETHEINE"/>
    <property type="match status" value="1"/>
</dbReference>
<dbReference type="InterPro" id="IPR023213">
    <property type="entry name" value="CAT-like_dom_sf"/>
</dbReference>
<feature type="domain" description="Polyketide synthase-like phosphopantetheine-binding" evidence="7">
    <location>
        <begin position="173"/>
        <end position="247"/>
    </location>
</feature>
<dbReference type="InterPro" id="IPR000873">
    <property type="entry name" value="AMP-dep_synth/lig_dom"/>
</dbReference>
<organism evidence="8 9">
    <name type="scientific">Apiospora aurea</name>
    <dbReference type="NCBI Taxonomy" id="335848"/>
    <lineage>
        <taxon>Eukaryota</taxon>
        <taxon>Fungi</taxon>
        <taxon>Dikarya</taxon>
        <taxon>Ascomycota</taxon>
        <taxon>Pezizomycotina</taxon>
        <taxon>Sordariomycetes</taxon>
        <taxon>Xylariomycetidae</taxon>
        <taxon>Amphisphaeriales</taxon>
        <taxon>Apiosporaceae</taxon>
        <taxon>Apiospora</taxon>
    </lineage>
</organism>
<dbReference type="GeneID" id="92079873"/>
<dbReference type="EMBL" id="JAQQWE010000007">
    <property type="protein sequence ID" value="KAK7946268.1"/>
    <property type="molecule type" value="Genomic_DNA"/>
</dbReference>
<evidence type="ECO:0000256" key="5">
    <source>
        <dbReference type="SAM" id="MobiDB-lite"/>
    </source>
</evidence>
<feature type="region of interest" description="Disordered" evidence="5">
    <location>
        <begin position="271"/>
        <end position="295"/>
    </location>
</feature>
<evidence type="ECO:0000313" key="8">
    <source>
        <dbReference type="EMBL" id="KAK7946268.1"/>
    </source>
</evidence>
<dbReference type="InterPro" id="IPR020806">
    <property type="entry name" value="PKS_PP-bd"/>
</dbReference>